<dbReference type="RefSeq" id="WP_096047269.1">
    <property type="nucleotide sequence ID" value="NZ_CP023275.1"/>
</dbReference>
<organism evidence="1 2">
    <name type="scientific">Sulfurospirillum diekertiae</name>
    <dbReference type="NCBI Taxonomy" id="1854492"/>
    <lineage>
        <taxon>Bacteria</taxon>
        <taxon>Pseudomonadati</taxon>
        <taxon>Campylobacterota</taxon>
        <taxon>Epsilonproteobacteria</taxon>
        <taxon>Campylobacterales</taxon>
        <taxon>Sulfurospirillaceae</taxon>
        <taxon>Sulfurospirillum</taxon>
    </lineage>
</organism>
<dbReference type="Proteomes" id="UP000217349">
    <property type="component" value="Chromosome"/>
</dbReference>
<dbReference type="OrthoDB" id="10011954at2"/>
<dbReference type="AlphaFoldDB" id="A0A290HYE8"/>
<gene>
    <name evidence="1" type="ORF">SJPD1_2293</name>
</gene>
<sequence>MINLGNGKYKIFLGTRFTELTENEIVYFLEDAQYFLENNLEDLGYVNIHHHPTDEILIELKKNYPDDIIHDITSVFEEELREANYINLNDLDGYLEDDILDNYEEELNEQGYFKEDEEQQEIKSTKQEKCNKKQQRGYNPNLKIKQLFAKYYDDTKTKREIFTKISKELKISFKAVEKAFYLK</sequence>
<name>A0A290HYE8_9BACT</name>
<dbReference type="EMBL" id="CP023275">
    <property type="protein sequence ID" value="ATB70389.1"/>
    <property type="molecule type" value="Genomic_DNA"/>
</dbReference>
<dbReference type="KEGG" id="sulj:SJPD1_2293"/>
<accession>A0A290HYE8</accession>
<evidence type="ECO:0000313" key="1">
    <source>
        <dbReference type="EMBL" id="ATB70389.1"/>
    </source>
</evidence>
<evidence type="ECO:0000313" key="2">
    <source>
        <dbReference type="Proteomes" id="UP000217349"/>
    </source>
</evidence>
<protein>
    <submittedName>
        <fullName evidence="1">Uncharacterized protein</fullName>
    </submittedName>
</protein>
<reference evidence="2" key="1">
    <citation type="submission" date="2017-09" db="EMBL/GenBank/DDBJ databases">
        <title>The complete genome of Sulfurospirillum sp. JPD-1.</title>
        <authorList>
            <person name="Goris T."/>
        </authorList>
    </citation>
    <scope>NUCLEOTIDE SEQUENCE [LARGE SCALE GENOMIC DNA]</scope>
    <source>
        <strain evidence="2">JPD-1</strain>
    </source>
</reference>
<proteinExistence type="predicted"/>